<evidence type="ECO:0000313" key="2">
    <source>
        <dbReference type="EMBL" id="NMH79436.1"/>
    </source>
</evidence>
<protein>
    <submittedName>
        <fullName evidence="2">Alpha/beta hydrolase</fullName>
    </submittedName>
</protein>
<organism evidence="2 3">
    <name type="scientific">Pseudonocardia xinjiangensis</name>
    <dbReference type="NCBI Taxonomy" id="75289"/>
    <lineage>
        <taxon>Bacteria</taxon>
        <taxon>Bacillati</taxon>
        <taxon>Actinomycetota</taxon>
        <taxon>Actinomycetes</taxon>
        <taxon>Pseudonocardiales</taxon>
        <taxon>Pseudonocardiaceae</taxon>
        <taxon>Pseudonocardia</taxon>
    </lineage>
</organism>
<dbReference type="SUPFAM" id="SSF53474">
    <property type="entry name" value="alpha/beta-Hydrolases"/>
    <property type="match status" value="1"/>
</dbReference>
<feature type="domain" description="AB hydrolase-1" evidence="1">
    <location>
        <begin position="92"/>
        <end position="310"/>
    </location>
</feature>
<dbReference type="InterPro" id="IPR029058">
    <property type="entry name" value="AB_hydrolase_fold"/>
</dbReference>
<dbReference type="InterPro" id="IPR050266">
    <property type="entry name" value="AB_hydrolase_sf"/>
</dbReference>
<evidence type="ECO:0000313" key="3">
    <source>
        <dbReference type="Proteomes" id="UP001296706"/>
    </source>
</evidence>
<dbReference type="InterPro" id="IPR000073">
    <property type="entry name" value="AB_hydrolase_1"/>
</dbReference>
<dbReference type="GO" id="GO:0016787">
    <property type="term" value="F:hydrolase activity"/>
    <property type="evidence" value="ECO:0007669"/>
    <property type="project" value="UniProtKB-KW"/>
</dbReference>
<dbReference type="EMBL" id="JAAXKY010000068">
    <property type="protein sequence ID" value="NMH79436.1"/>
    <property type="molecule type" value="Genomic_DNA"/>
</dbReference>
<gene>
    <name evidence="2" type="ORF">HF577_20375</name>
</gene>
<proteinExistence type="predicted"/>
<dbReference type="Gene3D" id="3.40.50.1820">
    <property type="entry name" value="alpha/beta hydrolase"/>
    <property type="match status" value="1"/>
</dbReference>
<dbReference type="PANTHER" id="PTHR43798">
    <property type="entry name" value="MONOACYLGLYCEROL LIPASE"/>
    <property type="match status" value="1"/>
</dbReference>
<reference evidence="2 3" key="1">
    <citation type="submission" date="2020-04" db="EMBL/GenBank/DDBJ databases">
        <authorList>
            <person name="Klaysubun C."/>
            <person name="Duangmal K."/>
            <person name="Lipun K."/>
        </authorList>
    </citation>
    <scope>NUCLEOTIDE SEQUENCE [LARGE SCALE GENOMIC DNA]</scope>
    <source>
        <strain evidence="2 3">JCM 11839</strain>
    </source>
</reference>
<evidence type="ECO:0000259" key="1">
    <source>
        <dbReference type="Pfam" id="PF12697"/>
    </source>
</evidence>
<keyword evidence="2" id="KW-0378">Hydrolase</keyword>
<sequence length="325" mass="35017">MAVFSSRRAGDSEGPPICASWLASGRPLATICVTRDDQNVASIYRTQVGRESVARWCSAALDAWSVPHGRHTVIANGVSTHLVTAGAGERAVLMVPGTNFNAATYLPLATALAERFRVYLPDVPGQPGLSDGNRPPASGRLSWYGRWLTEVLGQLEDSSITVVGHSLGAAIALASDSTRADRQVLVSPGGLTRLAITPRVLTTSIVWSLRRRPIDSARLLQTMHGPTHSPRPELTEWMTLVARNVRSSADPGRVTVTRRDVDRIAVTGEHDVFLPPVRLAPATRHALGVELHVIPAAGHLVVDEYPSQIAVLVDQHPVRDPRIPD</sequence>
<comment type="caution">
    <text evidence="2">The sequence shown here is derived from an EMBL/GenBank/DDBJ whole genome shotgun (WGS) entry which is preliminary data.</text>
</comment>
<accession>A0ABX1RJS8</accession>
<keyword evidence="3" id="KW-1185">Reference proteome</keyword>
<dbReference type="Proteomes" id="UP001296706">
    <property type="component" value="Unassembled WGS sequence"/>
</dbReference>
<name>A0ABX1RJS8_9PSEU</name>
<dbReference type="Pfam" id="PF12697">
    <property type="entry name" value="Abhydrolase_6"/>
    <property type="match status" value="1"/>
</dbReference>